<organism evidence="2 3">
    <name type="scientific">Trichlorobacter thiogenes</name>
    <dbReference type="NCBI Taxonomy" id="115783"/>
    <lineage>
        <taxon>Bacteria</taxon>
        <taxon>Pseudomonadati</taxon>
        <taxon>Thermodesulfobacteriota</taxon>
        <taxon>Desulfuromonadia</taxon>
        <taxon>Geobacterales</taxon>
        <taxon>Geobacteraceae</taxon>
        <taxon>Trichlorobacter</taxon>
    </lineage>
</organism>
<feature type="domain" description="TfoX N-terminal" evidence="1">
    <location>
        <begin position="13"/>
        <end position="104"/>
    </location>
</feature>
<name>A0A1T4S545_9BACT</name>
<dbReference type="EMBL" id="FUWR01000031">
    <property type="protein sequence ID" value="SKA23355.1"/>
    <property type="molecule type" value="Genomic_DNA"/>
</dbReference>
<dbReference type="InterPro" id="IPR007076">
    <property type="entry name" value="TfoX_N"/>
</dbReference>
<evidence type="ECO:0000259" key="1">
    <source>
        <dbReference type="Pfam" id="PF04993"/>
    </source>
</evidence>
<gene>
    <name evidence="2" type="ORF">SAMN02745119_03265</name>
</gene>
<dbReference type="OrthoDB" id="1524907at2"/>
<evidence type="ECO:0000313" key="2">
    <source>
        <dbReference type="EMBL" id="SKA23355.1"/>
    </source>
</evidence>
<dbReference type="InterPro" id="IPR047525">
    <property type="entry name" value="TfoX-like"/>
</dbReference>
<dbReference type="Gene3D" id="3.30.1460.30">
    <property type="entry name" value="YgaC/TfoX-N like chaperone"/>
    <property type="match status" value="1"/>
</dbReference>
<dbReference type="AlphaFoldDB" id="A0A1T4S545"/>
<dbReference type="SUPFAM" id="SSF159894">
    <property type="entry name" value="YgaC/TfoX-N like"/>
    <property type="match status" value="1"/>
</dbReference>
<dbReference type="STRING" id="115783.SAMN02745119_03265"/>
<evidence type="ECO:0000313" key="3">
    <source>
        <dbReference type="Proteomes" id="UP000190102"/>
    </source>
</evidence>
<dbReference type="RefSeq" id="WP_078791517.1">
    <property type="nucleotide sequence ID" value="NZ_FUWR01000031.1"/>
</dbReference>
<dbReference type="PANTHER" id="PTHR36121:SF1">
    <property type="entry name" value="PROTEIN SXY"/>
    <property type="match status" value="1"/>
</dbReference>
<sequence length="123" mass="14345">MSRYNEFVALVIEQLALIGDLRVRAMFSGYGVYLDDRIFAIIVDDRLYFKADPSTRHEFEIKGLMPFTYVSRGKTVTMQYFEAPPEVFEDQEVMHMWARKALSVASRVKKKPKKSNDPFEVQP</sequence>
<dbReference type="Proteomes" id="UP000190102">
    <property type="component" value="Unassembled WGS sequence"/>
</dbReference>
<accession>A0A1T4S545</accession>
<reference evidence="3" key="1">
    <citation type="submission" date="2017-02" db="EMBL/GenBank/DDBJ databases">
        <authorList>
            <person name="Varghese N."/>
            <person name="Submissions S."/>
        </authorList>
    </citation>
    <scope>NUCLEOTIDE SEQUENCE [LARGE SCALE GENOMIC DNA]</scope>
    <source>
        <strain evidence="3">ATCC BAA-34</strain>
    </source>
</reference>
<dbReference type="Pfam" id="PF04993">
    <property type="entry name" value="TfoX_N"/>
    <property type="match status" value="1"/>
</dbReference>
<proteinExistence type="predicted"/>
<protein>
    <submittedName>
        <fullName evidence="2">DNA transformation protein</fullName>
    </submittedName>
</protein>
<keyword evidence="3" id="KW-1185">Reference proteome</keyword>
<dbReference type="PANTHER" id="PTHR36121">
    <property type="entry name" value="PROTEIN SXY"/>
    <property type="match status" value="1"/>
</dbReference>